<accession>A0A510TTE8</accession>
<gene>
    <name evidence="5" type="ORF">D1010_15780</name>
</gene>
<proteinExistence type="inferred from homology"/>
<sequence>MDTIQIDHLTKHYRGKDTPALNDVSLTISAGMFGLLGKNGAGKSTLMRILTTLDQATAGSIQMCGIPITQRAAIRAQVGYLPQNFGFYPTMTVSDALTYLAILAHVPARDQHRRIASLLAQVNLTKQARTKVKALSGGMRQRLGIAQALVNQPKVLIVDEPTAGLDPEERIRFRNLLAEFAQERIVLLSTHIVSDIEATTNRIGVLDQGHLLFTGTTAQLQAQAAGYVFASSLPVAELSAFKARYEISEQIVQGDTAHIRFLATAAMPGASTVAPTLEEAYLYLQSRPTRQGVRQ</sequence>
<evidence type="ECO:0000313" key="6">
    <source>
        <dbReference type="Proteomes" id="UP000326779"/>
    </source>
</evidence>
<dbReference type="PANTHER" id="PTHR43335:SF2">
    <property type="entry name" value="ABC TRANSPORTER, ATP-BINDING PROTEIN"/>
    <property type="match status" value="1"/>
</dbReference>
<dbReference type="KEGG" id="lhb:D1010_15780"/>
<reference evidence="5 6" key="1">
    <citation type="submission" date="2019-10" db="EMBL/GenBank/DDBJ databases">
        <title>The completed genome of Lactobacillus harbinensis M1.</title>
        <authorList>
            <person name="Zheng Y."/>
        </authorList>
    </citation>
    <scope>NUCLEOTIDE SEQUENCE [LARGE SCALE GENOMIC DNA]</scope>
    <source>
        <strain evidence="5 6">M1</strain>
    </source>
</reference>
<keyword evidence="2" id="KW-0813">Transport</keyword>
<comment type="similarity">
    <text evidence="1">Belongs to the ABC transporter superfamily.</text>
</comment>
<evidence type="ECO:0000256" key="1">
    <source>
        <dbReference type="ARBA" id="ARBA00005417"/>
    </source>
</evidence>
<dbReference type="CDD" id="cd03264">
    <property type="entry name" value="ABC_drug_resistance_like"/>
    <property type="match status" value="1"/>
</dbReference>
<organism evidence="5 6">
    <name type="scientific">Schleiferilactobacillus harbinensis</name>
    <dbReference type="NCBI Taxonomy" id="304207"/>
    <lineage>
        <taxon>Bacteria</taxon>
        <taxon>Bacillati</taxon>
        <taxon>Bacillota</taxon>
        <taxon>Bacilli</taxon>
        <taxon>Lactobacillales</taxon>
        <taxon>Lactobacillaceae</taxon>
        <taxon>Schleiferilactobacillus</taxon>
    </lineage>
</organism>
<evidence type="ECO:0000256" key="2">
    <source>
        <dbReference type="ARBA" id="ARBA00022448"/>
    </source>
</evidence>
<dbReference type="PROSITE" id="PS00211">
    <property type="entry name" value="ABC_TRANSPORTER_1"/>
    <property type="match status" value="1"/>
</dbReference>
<protein>
    <submittedName>
        <fullName evidence="5">ATP-binding cassette domain-containing protein</fullName>
    </submittedName>
</protein>
<dbReference type="EMBL" id="CP045143">
    <property type="protein sequence ID" value="QFR24716.1"/>
    <property type="molecule type" value="Genomic_DNA"/>
</dbReference>
<dbReference type="RefSeq" id="WP_146994148.1">
    <property type="nucleotide sequence ID" value="NZ_BJTX01000013.1"/>
</dbReference>
<evidence type="ECO:0000256" key="3">
    <source>
        <dbReference type="ARBA" id="ARBA00022741"/>
    </source>
</evidence>
<dbReference type="InterPro" id="IPR027417">
    <property type="entry name" value="P-loop_NTPase"/>
</dbReference>
<dbReference type="GO" id="GO:0016887">
    <property type="term" value="F:ATP hydrolysis activity"/>
    <property type="evidence" value="ECO:0007669"/>
    <property type="project" value="InterPro"/>
</dbReference>
<dbReference type="PANTHER" id="PTHR43335">
    <property type="entry name" value="ABC TRANSPORTER, ATP-BINDING PROTEIN"/>
    <property type="match status" value="1"/>
</dbReference>
<name>A0A510TTE8_9LACO</name>
<dbReference type="InterPro" id="IPR003439">
    <property type="entry name" value="ABC_transporter-like_ATP-bd"/>
</dbReference>
<dbReference type="Proteomes" id="UP000326779">
    <property type="component" value="Chromosome"/>
</dbReference>
<dbReference type="InterPro" id="IPR017871">
    <property type="entry name" value="ABC_transporter-like_CS"/>
</dbReference>
<dbReference type="InterPro" id="IPR003593">
    <property type="entry name" value="AAA+_ATPase"/>
</dbReference>
<evidence type="ECO:0000256" key="4">
    <source>
        <dbReference type="ARBA" id="ARBA00022840"/>
    </source>
</evidence>
<evidence type="ECO:0000313" key="5">
    <source>
        <dbReference type="EMBL" id="QFR24716.1"/>
    </source>
</evidence>
<dbReference type="GO" id="GO:0005524">
    <property type="term" value="F:ATP binding"/>
    <property type="evidence" value="ECO:0007669"/>
    <property type="project" value="UniProtKB-KW"/>
</dbReference>
<keyword evidence="3" id="KW-0547">Nucleotide-binding</keyword>
<dbReference type="Gene3D" id="3.40.50.300">
    <property type="entry name" value="P-loop containing nucleotide triphosphate hydrolases"/>
    <property type="match status" value="1"/>
</dbReference>
<dbReference type="AlphaFoldDB" id="A0A510TTE8"/>
<dbReference type="SUPFAM" id="SSF52540">
    <property type="entry name" value="P-loop containing nucleoside triphosphate hydrolases"/>
    <property type="match status" value="1"/>
</dbReference>
<dbReference type="PROSITE" id="PS50893">
    <property type="entry name" value="ABC_TRANSPORTER_2"/>
    <property type="match status" value="1"/>
</dbReference>
<dbReference type="Pfam" id="PF00005">
    <property type="entry name" value="ABC_tran"/>
    <property type="match status" value="1"/>
</dbReference>
<dbReference type="SMART" id="SM00382">
    <property type="entry name" value="AAA"/>
    <property type="match status" value="1"/>
</dbReference>
<keyword evidence="4 5" id="KW-0067">ATP-binding</keyword>